<evidence type="ECO:0000256" key="2">
    <source>
        <dbReference type="ARBA" id="ARBA00022448"/>
    </source>
</evidence>
<keyword evidence="5 7" id="KW-1133">Transmembrane helix</keyword>
<name>A0A0S6UC21_NEOTH</name>
<dbReference type="PANTHER" id="PTHR30151">
    <property type="entry name" value="ALKANE SULFONATE ABC TRANSPORTER-RELATED, MEMBRANE SUBUNIT"/>
    <property type="match status" value="1"/>
</dbReference>
<dbReference type="Pfam" id="PF00528">
    <property type="entry name" value="BPD_transp_1"/>
    <property type="match status" value="1"/>
</dbReference>
<dbReference type="Gene3D" id="1.10.3720.10">
    <property type="entry name" value="MetI-like"/>
    <property type="match status" value="1"/>
</dbReference>
<dbReference type="SUPFAM" id="SSF161098">
    <property type="entry name" value="MetI-like"/>
    <property type="match status" value="1"/>
</dbReference>
<dbReference type="InterPro" id="IPR035906">
    <property type="entry name" value="MetI-like_sf"/>
</dbReference>
<comment type="subcellular location">
    <subcellularLocation>
        <location evidence="1 7">Cell membrane</location>
        <topology evidence="1 7">Multi-pass membrane protein</topology>
    </subcellularLocation>
</comment>
<evidence type="ECO:0000256" key="3">
    <source>
        <dbReference type="ARBA" id="ARBA00022475"/>
    </source>
</evidence>
<evidence type="ECO:0000256" key="5">
    <source>
        <dbReference type="ARBA" id="ARBA00022989"/>
    </source>
</evidence>
<evidence type="ECO:0000256" key="1">
    <source>
        <dbReference type="ARBA" id="ARBA00004651"/>
    </source>
</evidence>
<dbReference type="PANTHER" id="PTHR30151:SF0">
    <property type="entry name" value="ABC TRANSPORTER PERMEASE PROTEIN MJ0413-RELATED"/>
    <property type="match status" value="1"/>
</dbReference>
<evidence type="ECO:0000313" key="9">
    <source>
        <dbReference type="EMBL" id="GAF25166.1"/>
    </source>
</evidence>
<dbReference type="EMBL" id="DF238840">
    <property type="protein sequence ID" value="GAF25166.1"/>
    <property type="molecule type" value="Genomic_DNA"/>
</dbReference>
<proteinExistence type="inferred from homology"/>
<evidence type="ECO:0000256" key="6">
    <source>
        <dbReference type="ARBA" id="ARBA00023136"/>
    </source>
</evidence>
<feature type="transmembrane region" description="Helical" evidence="7">
    <location>
        <begin position="106"/>
        <end position="127"/>
    </location>
</feature>
<dbReference type="Proteomes" id="UP000063718">
    <property type="component" value="Unassembled WGS sequence"/>
</dbReference>
<feature type="transmembrane region" description="Helical" evidence="7">
    <location>
        <begin position="12"/>
        <end position="34"/>
    </location>
</feature>
<evidence type="ECO:0000259" key="8">
    <source>
        <dbReference type="PROSITE" id="PS50928"/>
    </source>
</evidence>
<keyword evidence="2 7" id="KW-0813">Transport</keyword>
<dbReference type="AlphaFoldDB" id="A0A0S6UC21"/>
<organism evidence="9">
    <name type="scientific">Moorella thermoacetica Y72</name>
    <dbReference type="NCBI Taxonomy" id="1325331"/>
    <lineage>
        <taxon>Bacteria</taxon>
        <taxon>Bacillati</taxon>
        <taxon>Bacillota</taxon>
        <taxon>Clostridia</taxon>
        <taxon>Neomoorellales</taxon>
        <taxon>Neomoorellaceae</taxon>
        <taxon>Neomoorella</taxon>
    </lineage>
</organism>
<keyword evidence="4 7" id="KW-0812">Transmembrane</keyword>
<reference evidence="9" key="1">
    <citation type="journal article" date="2014" name="Gene">
        <title>Genome-guided analysis of transformation efficiency and carbon dioxide assimilation by Moorella thermoacetica Y72.</title>
        <authorList>
            <person name="Tsukahara K."/>
            <person name="Kita A."/>
            <person name="Nakashimada Y."/>
            <person name="Hoshino T."/>
            <person name="Murakami K."/>
        </authorList>
    </citation>
    <scope>NUCLEOTIDE SEQUENCE [LARGE SCALE GENOMIC DNA]</scope>
    <source>
        <strain evidence="9">Y72</strain>
    </source>
</reference>
<feature type="domain" description="ABC transmembrane type-1" evidence="8">
    <location>
        <begin position="69"/>
        <end position="254"/>
    </location>
</feature>
<dbReference type="InterPro" id="IPR000515">
    <property type="entry name" value="MetI-like"/>
</dbReference>
<protein>
    <submittedName>
        <fullName evidence="9">ABC-type nitrate/sulfonate/bicarbonate transport system, permease component</fullName>
    </submittedName>
</protein>
<keyword evidence="6 7" id="KW-0472">Membrane</keyword>
<dbReference type="GO" id="GO:0005886">
    <property type="term" value="C:plasma membrane"/>
    <property type="evidence" value="ECO:0007669"/>
    <property type="project" value="UniProtKB-SubCell"/>
</dbReference>
<dbReference type="FunFam" id="1.10.3720.10:FF:000003">
    <property type="entry name" value="Aliphatic sulfonate ABC transporter permease"/>
    <property type="match status" value="1"/>
</dbReference>
<dbReference type="CDD" id="cd06261">
    <property type="entry name" value="TM_PBP2"/>
    <property type="match status" value="1"/>
</dbReference>
<feature type="transmembrane region" description="Helical" evidence="7">
    <location>
        <begin position="232"/>
        <end position="253"/>
    </location>
</feature>
<dbReference type="RefSeq" id="WP_025773232.1">
    <property type="nucleotide sequence ID" value="NZ_DF238840.1"/>
</dbReference>
<comment type="similarity">
    <text evidence="7">Belongs to the binding-protein-dependent transport system permease family.</text>
</comment>
<feature type="transmembrane region" description="Helical" evidence="7">
    <location>
        <begin position="46"/>
        <end position="66"/>
    </location>
</feature>
<keyword evidence="3" id="KW-1003">Cell membrane</keyword>
<evidence type="ECO:0000256" key="7">
    <source>
        <dbReference type="RuleBase" id="RU363032"/>
    </source>
</evidence>
<feature type="transmembrane region" description="Helical" evidence="7">
    <location>
        <begin position="199"/>
        <end position="220"/>
    </location>
</feature>
<sequence length="266" mass="29117">MKMHKDDRQRLWQGALALSVFILIWYTASITGLFGRVPRDYSLLLLPPPGKILVTIFETLVSGYLLKHVLISLARVGLGFTIAVAIGVPLGLAMALVPLVNNLVEPFVRIFGPIPGIAWVPLAILWFGLGDKAAIFIITMGSVFPVLINTCQGMKDVDQTLIEAARTMGAGPWQLLSRVILPSLIPYLVTGFRVGLGFAWRVVIAAEMVGVPNGLGYMLGVGRGTGRTDITIITMVVLGAIMLVVEELIFAPLERRTRFWRRSVRI</sequence>
<dbReference type="PROSITE" id="PS50928">
    <property type="entry name" value="ABC_TM1"/>
    <property type="match status" value="1"/>
</dbReference>
<feature type="transmembrane region" description="Helical" evidence="7">
    <location>
        <begin position="78"/>
        <end position="100"/>
    </location>
</feature>
<evidence type="ECO:0000256" key="4">
    <source>
        <dbReference type="ARBA" id="ARBA00022692"/>
    </source>
</evidence>
<gene>
    <name evidence="9" type="ORF">MTY_0496</name>
</gene>
<accession>A0A0S6UC21</accession>
<dbReference type="GO" id="GO:0042918">
    <property type="term" value="P:alkanesulfonate transmembrane transport"/>
    <property type="evidence" value="ECO:0007669"/>
    <property type="project" value="UniProtKB-ARBA"/>
</dbReference>